<evidence type="ECO:0000256" key="2">
    <source>
        <dbReference type="ARBA" id="ARBA00022803"/>
    </source>
</evidence>
<dbReference type="CDD" id="cd21381">
    <property type="entry name" value="CTWD_TTC4"/>
    <property type="match status" value="1"/>
</dbReference>
<evidence type="ECO:0000256" key="1">
    <source>
        <dbReference type="ARBA" id="ARBA00022737"/>
    </source>
</evidence>
<dbReference type="SMART" id="SM00028">
    <property type="entry name" value="TPR"/>
    <property type="match status" value="3"/>
</dbReference>
<feature type="region of interest" description="Disordered" evidence="6">
    <location>
        <begin position="1"/>
        <end position="20"/>
    </location>
</feature>
<dbReference type="InterPro" id="IPR044059">
    <property type="entry name" value="Csn1/TTC4_wheel"/>
</dbReference>
<dbReference type="GO" id="GO:0005634">
    <property type="term" value="C:nucleus"/>
    <property type="evidence" value="ECO:0007669"/>
    <property type="project" value="TreeGrafter"/>
</dbReference>
<protein>
    <submittedName>
        <fullName evidence="8">Similar to Hsp70/Hsp90 co-chaperone cns1 acc. no. O13754</fullName>
    </submittedName>
</protein>
<keyword evidence="2 4" id="KW-0802">TPR repeat</keyword>
<dbReference type="PANTHER" id="PTHR46035:SF1">
    <property type="entry name" value="TETRATRICOPEPTIDE REPEAT PROTEIN 4"/>
    <property type="match status" value="1"/>
</dbReference>
<keyword evidence="9" id="KW-1185">Reference proteome</keyword>
<dbReference type="GO" id="GO:0030544">
    <property type="term" value="F:Hsp70 protein binding"/>
    <property type="evidence" value="ECO:0007669"/>
    <property type="project" value="TreeGrafter"/>
</dbReference>
<dbReference type="GO" id="GO:0005829">
    <property type="term" value="C:cytosol"/>
    <property type="evidence" value="ECO:0007669"/>
    <property type="project" value="TreeGrafter"/>
</dbReference>
<dbReference type="Gene3D" id="1.25.40.10">
    <property type="entry name" value="Tetratricopeptide repeat domain"/>
    <property type="match status" value="1"/>
</dbReference>
<dbReference type="InterPro" id="IPR019734">
    <property type="entry name" value="TPR_rpt"/>
</dbReference>
<dbReference type="OrthoDB" id="420195at2759"/>
<dbReference type="OMA" id="WRAAQCA"/>
<feature type="coiled-coil region" evidence="5">
    <location>
        <begin position="214"/>
        <end position="248"/>
    </location>
</feature>
<comment type="similarity">
    <text evidence="3">Belongs to the TTC4 family.</text>
</comment>
<dbReference type="EMBL" id="HF935650">
    <property type="protein sequence ID" value="CCX31773.1"/>
    <property type="molecule type" value="Genomic_DNA"/>
</dbReference>
<evidence type="ECO:0000313" key="8">
    <source>
        <dbReference type="EMBL" id="CCX31773.1"/>
    </source>
</evidence>
<feature type="domain" description="Cns1/TTC4 wheel" evidence="7">
    <location>
        <begin position="282"/>
        <end position="391"/>
    </location>
</feature>
<dbReference type="PANTHER" id="PTHR46035">
    <property type="entry name" value="TETRATRICOPEPTIDE REPEAT PROTEIN 4"/>
    <property type="match status" value="1"/>
</dbReference>
<dbReference type="Proteomes" id="UP000018144">
    <property type="component" value="Unassembled WGS sequence"/>
</dbReference>
<proteinExistence type="inferred from homology"/>
<reference evidence="8 9" key="1">
    <citation type="journal article" date="2013" name="PLoS Genet.">
        <title>The genome and development-dependent transcriptomes of Pyronema confluens: a window into fungal evolution.</title>
        <authorList>
            <person name="Traeger S."/>
            <person name="Altegoer F."/>
            <person name="Freitag M."/>
            <person name="Gabaldon T."/>
            <person name="Kempken F."/>
            <person name="Kumar A."/>
            <person name="Marcet-Houben M."/>
            <person name="Poggeler S."/>
            <person name="Stajich J.E."/>
            <person name="Nowrousian M."/>
        </authorList>
    </citation>
    <scope>NUCLEOTIDE SEQUENCE [LARGE SCALE GENOMIC DNA]</scope>
    <source>
        <strain evidence="9">CBS 100304</strain>
        <tissue evidence="8">Vegetative mycelium</tissue>
    </source>
</reference>
<evidence type="ECO:0000256" key="3">
    <source>
        <dbReference type="ARBA" id="ARBA00023602"/>
    </source>
</evidence>
<evidence type="ECO:0000259" key="7">
    <source>
        <dbReference type="Pfam" id="PF18972"/>
    </source>
</evidence>
<organism evidence="8 9">
    <name type="scientific">Pyronema omphalodes (strain CBS 100304)</name>
    <name type="common">Pyronema confluens</name>
    <dbReference type="NCBI Taxonomy" id="1076935"/>
    <lineage>
        <taxon>Eukaryota</taxon>
        <taxon>Fungi</taxon>
        <taxon>Dikarya</taxon>
        <taxon>Ascomycota</taxon>
        <taxon>Pezizomycotina</taxon>
        <taxon>Pezizomycetes</taxon>
        <taxon>Pezizales</taxon>
        <taxon>Pyronemataceae</taxon>
        <taxon>Pyronema</taxon>
    </lineage>
</organism>
<gene>
    <name evidence="8" type="ORF">PCON_11417</name>
</gene>
<sequence>MVHIEEIPDEEPLNHPHGLKNEHLSLDRMIAEAASAHFGRPMTGADLPDAMAAVKSVSADEFIRQMNKMPLFMTELDETGENDEGPNEALEAIKALQEEGDPWEVAQNFKISGNERFKVKNYEDAREFYTKALNVNCDRDDINVACLNNRAQCNLEMRNYRKCITDCKAALKLDVKQDKAWFRAAKALLALDKIEEAEACIDNAIMLKPDHTQVADLGKKIKARKDHLEKMENQRRERERKKKWEEEAIKMSLQAREISTKSTKQPPEMPDGIKIKFMEEGKIESGLLFPVLLIYHLHLQTDMIAAMPETTSVGDQLTEVLAEPLEWDEQREYNPNSVECYMETKTGGLVKVGKNVSLLAVLSNGKCEITDGLVRILVVPKKRNTEFIENWKKTMKKA</sequence>
<dbReference type="Pfam" id="PF18972">
    <property type="entry name" value="Wheel"/>
    <property type="match status" value="1"/>
</dbReference>
<evidence type="ECO:0000256" key="6">
    <source>
        <dbReference type="SAM" id="MobiDB-lite"/>
    </source>
</evidence>
<dbReference type="PROSITE" id="PS50005">
    <property type="entry name" value="TPR"/>
    <property type="match status" value="1"/>
</dbReference>
<dbReference type="Pfam" id="PF13181">
    <property type="entry name" value="TPR_8"/>
    <property type="match status" value="1"/>
</dbReference>
<accession>U4LIL4</accession>
<dbReference type="AlphaFoldDB" id="U4LIL4"/>
<dbReference type="eggNOG" id="KOG0551">
    <property type="taxonomic scope" value="Eukaryota"/>
</dbReference>
<dbReference type="InterPro" id="IPR011990">
    <property type="entry name" value="TPR-like_helical_dom_sf"/>
</dbReference>
<dbReference type="SUPFAM" id="SSF48452">
    <property type="entry name" value="TPR-like"/>
    <property type="match status" value="1"/>
</dbReference>
<feature type="repeat" description="TPR" evidence="4">
    <location>
        <begin position="178"/>
        <end position="211"/>
    </location>
</feature>
<keyword evidence="5" id="KW-0175">Coiled coil</keyword>
<name>U4LIL4_PYROM</name>
<dbReference type="GO" id="GO:0051879">
    <property type="term" value="F:Hsp90 protein binding"/>
    <property type="evidence" value="ECO:0007669"/>
    <property type="project" value="InterPro"/>
</dbReference>
<evidence type="ECO:0000256" key="4">
    <source>
        <dbReference type="PROSITE-ProRule" id="PRU00339"/>
    </source>
</evidence>
<evidence type="ECO:0000313" key="9">
    <source>
        <dbReference type="Proteomes" id="UP000018144"/>
    </source>
</evidence>
<keyword evidence="1" id="KW-0677">Repeat</keyword>
<dbReference type="GO" id="GO:0006457">
    <property type="term" value="P:protein folding"/>
    <property type="evidence" value="ECO:0007669"/>
    <property type="project" value="TreeGrafter"/>
</dbReference>
<evidence type="ECO:0000256" key="5">
    <source>
        <dbReference type="SAM" id="Coils"/>
    </source>
</evidence>
<dbReference type="STRING" id="1076935.U4LIL4"/>